<protein>
    <submittedName>
        <fullName evidence="2">Cupin domain-containing protein</fullName>
    </submittedName>
</protein>
<evidence type="ECO:0000313" key="2">
    <source>
        <dbReference type="EMBL" id="QEC72878.1"/>
    </source>
</evidence>
<keyword evidence="3" id="KW-1185">Reference proteome</keyword>
<feature type="domain" description="Cupin type-2" evidence="1">
    <location>
        <begin position="44"/>
        <end position="112"/>
    </location>
</feature>
<dbReference type="InterPro" id="IPR053146">
    <property type="entry name" value="QDO-like"/>
</dbReference>
<dbReference type="RefSeq" id="WP_146784161.1">
    <property type="nucleotide sequence ID" value="NZ_CP042434.1"/>
</dbReference>
<sequence>MQTGSTNIKVIEANAGDTLGVAGNNYRMIVTGAQTAGAYSCFDMLVPPGGGPAPHAHPKMQEFFYVVEGEVTFKTQAGHATIGKGGFVHIPYEGGVHAFKNESGENARLLCTVMPAGLEAVFALIGTPVAPGQFLPVQPVTEAQKEQLKTLGERMGQTIYPPDYLD</sequence>
<accession>A0A5B8VRH0</accession>
<dbReference type="InterPro" id="IPR013096">
    <property type="entry name" value="Cupin_2"/>
</dbReference>
<dbReference type="AlphaFoldDB" id="A0A5B8VRH0"/>
<evidence type="ECO:0000313" key="3">
    <source>
        <dbReference type="Proteomes" id="UP000321291"/>
    </source>
</evidence>
<dbReference type="Gene3D" id="2.60.120.10">
    <property type="entry name" value="Jelly Rolls"/>
    <property type="match status" value="1"/>
</dbReference>
<dbReference type="InterPro" id="IPR011051">
    <property type="entry name" value="RmlC_Cupin_sf"/>
</dbReference>
<dbReference type="PANTHER" id="PTHR36440:SF1">
    <property type="entry name" value="PUTATIVE (AFU_ORTHOLOGUE AFUA_8G07350)-RELATED"/>
    <property type="match status" value="1"/>
</dbReference>
<gene>
    <name evidence="2" type="ORF">FSB73_15530</name>
</gene>
<dbReference type="OrthoDB" id="9090296at2"/>
<dbReference type="Pfam" id="PF07883">
    <property type="entry name" value="Cupin_2"/>
    <property type="match status" value="1"/>
</dbReference>
<organism evidence="2 3">
    <name type="scientific">Arachidicoccus ginsenosidivorans</name>
    <dbReference type="NCBI Taxonomy" id="496057"/>
    <lineage>
        <taxon>Bacteria</taxon>
        <taxon>Pseudomonadati</taxon>
        <taxon>Bacteroidota</taxon>
        <taxon>Chitinophagia</taxon>
        <taxon>Chitinophagales</taxon>
        <taxon>Chitinophagaceae</taxon>
        <taxon>Arachidicoccus</taxon>
    </lineage>
</organism>
<dbReference type="InterPro" id="IPR014710">
    <property type="entry name" value="RmlC-like_jellyroll"/>
</dbReference>
<proteinExistence type="predicted"/>
<dbReference type="EMBL" id="CP042434">
    <property type="protein sequence ID" value="QEC72878.1"/>
    <property type="molecule type" value="Genomic_DNA"/>
</dbReference>
<dbReference type="KEGG" id="agi:FSB73_15530"/>
<evidence type="ECO:0000259" key="1">
    <source>
        <dbReference type="Pfam" id="PF07883"/>
    </source>
</evidence>
<reference evidence="2 3" key="1">
    <citation type="journal article" date="2017" name="Int. J. Syst. Evol. Microbiol.">
        <title>Arachidicoccus ginsenosidivorans sp. nov., with ginsenoside-converting activity isolated from ginseng cultivating soil.</title>
        <authorList>
            <person name="Siddiqi M.Z."/>
            <person name="Aslam Z."/>
            <person name="Im W.T."/>
        </authorList>
    </citation>
    <scope>NUCLEOTIDE SEQUENCE [LARGE SCALE GENOMIC DNA]</scope>
    <source>
        <strain evidence="2 3">Gsoil 809</strain>
    </source>
</reference>
<dbReference type="SUPFAM" id="SSF51182">
    <property type="entry name" value="RmlC-like cupins"/>
    <property type="match status" value="1"/>
</dbReference>
<name>A0A5B8VRH0_9BACT</name>
<dbReference type="Proteomes" id="UP000321291">
    <property type="component" value="Chromosome"/>
</dbReference>
<dbReference type="PANTHER" id="PTHR36440">
    <property type="entry name" value="PUTATIVE (AFU_ORTHOLOGUE AFUA_8G07350)-RELATED"/>
    <property type="match status" value="1"/>
</dbReference>